<feature type="signal peptide" evidence="6">
    <location>
        <begin position="1"/>
        <end position="18"/>
    </location>
</feature>
<sequence length="64" mass="6963">MAIFLFLCLILLFPSCHDSDIVACPLNLAPVCGSDGNTHPNECTLCVERQQTKKDILIVKEGAC</sequence>
<dbReference type="Pfam" id="PF00050">
    <property type="entry name" value="Kazal_1"/>
    <property type="match status" value="1"/>
</dbReference>
<dbReference type="OMA" id="SPFQPVC"/>
<evidence type="ECO:0000256" key="6">
    <source>
        <dbReference type="SAM" id="SignalP"/>
    </source>
</evidence>
<protein>
    <recommendedName>
        <fullName evidence="7">Kazal-like domain-containing protein</fullName>
    </recommendedName>
</protein>
<comment type="subcellular location">
    <subcellularLocation>
        <location evidence="1">Secreted</location>
    </subcellularLocation>
</comment>
<evidence type="ECO:0000256" key="5">
    <source>
        <dbReference type="ARBA" id="ARBA00023157"/>
    </source>
</evidence>
<evidence type="ECO:0000313" key="8">
    <source>
        <dbReference type="Ensembl" id="ENSMMOP00000028663.1"/>
    </source>
</evidence>
<proteinExistence type="predicted"/>
<dbReference type="Gene3D" id="3.30.60.30">
    <property type="match status" value="1"/>
</dbReference>
<feature type="domain" description="Kazal-like" evidence="7">
    <location>
        <begin position="10"/>
        <end position="64"/>
    </location>
</feature>
<keyword evidence="3" id="KW-0646">Protease inhibitor</keyword>
<dbReference type="Proteomes" id="UP000261620">
    <property type="component" value="Unplaced"/>
</dbReference>
<dbReference type="STRING" id="94237.ENSMMOP00000028663"/>
<organism evidence="8 9">
    <name type="scientific">Mola mola</name>
    <name type="common">Ocean sunfish</name>
    <name type="synonym">Tetraodon mola</name>
    <dbReference type="NCBI Taxonomy" id="94237"/>
    <lineage>
        <taxon>Eukaryota</taxon>
        <taxon>Metazoa</taxon>
        <taxon>Chordata</taxon>
        <taxon>Craniata</taxon>
        <taxon>Vertebrata</taxon>
        <taxon>Euteleostomi</taxon>
        <taxon>Actinopterygii</taxon>
        <taxon>Neopterygii</taxon>
        <taxon>Teleostei</taxon>
        <taxon>Neoteleostei</taxon>
        <taxon>Acanthomorphata</taxon>
        <taxon>Eupercaria</taxon>
        <taxon>Tetraodontiformes</taxon>
        <taxon>Molidae</taxon>
        <taxon>Mola</taxon>
    </lineage>
</organism>
<evidence type="ECO:0000256" key="3">
    <source>
        <dbReference type="ARBA" id="ARBA00022690"/>
    </source>
</evidence>
<accession>A0A3Q3XC63</accession>
<keyword evidence="6" id="KW-0732">Signal</keyword>
<keyword evidence="9" id="KW-1185">Reference proteome</keyword>
<keyword evidence="5" id="KW-1015">Disulfide bond</keyword>
<keyword evidence="2" id="KW-0964">Secreted</keyword>
<name>A0A3Q3XC63_MOLML</name>
<dbReference type="InterPro" id="IPR036058">
    <property type="entry name" value="Kazal_dom_sf"/>
</dbReference>
<dbReference type="SUPFAM" id="SSF100895">
    <property type="entry name" value="Kazal-type serine protease inhibitors"/>
    <property type="match status" value="1"/>
</dbReference>
<evidence type="ECO:0000259" key="7">
    <source>
        <dbReference type="PROSITE" id="PS51465"/>
    </source>
</evidence>
<dbReference type="GO" id="GO:0005576">
    <property type="term" value="C:extracellular region"/>
    <property type="evidence" value="ECO:0007669"/>
    <property type="project" value="UniProtKB-SubCell"/>
</dbReference>
<evidence type="ECO:0000256" key="4">
    <source>
        <dbReference type="ARBA" id="ARBA00022900"/>
    </source>
</evidence>
<evidence type="ECO:0000256" key="2">
    <source>
        <dbReference type="ARBA" id="ARBA00022525"/>
    </source>
</evidence>
<dbReference type="AlphaFoldDB" id="A0A3Q3XC63"/>
<dbReference type="PANTHER" id="PTHR47729:SF1">
    <property type="entry name" value="OVOMUCOID-LIKE-RELATED"/>
    <property type="match status" value="1"/>
</dbReference>
<evidence type="ECO:0000256" key="1">
    <source>
        <dbReference type="ARBA" id="ARBA00004613"/>
    </source>
</evidence>
<dbReference type="PROSITE" id="PS51465">
    <property type="entry name" value="KAZAL_2"/>
    <property type="match status" value="1"/>
</dbReference>
<dbReference type="SMART" id="SM00280">
    <property type="entry name" value="KAZAL"/>
    <property type="match status" value="1"/>
</dbReference>
<dbReference type="PANTHER" id="PTHR47729">
    <property type="entry name" value="SERINE PEPTIDASE INHIBITOR, KAZAL TYPE 2, TANDEM DUPLICATE 1-RELATED"/>
    <property type="match status" value="1"/>
</dbReference>
<reference evidence="8" key="1">
    <citation type="submission" date="2025-08" db="UniProtKB">
        <authorList>
            <consortium name="Ensembl"/>
        </authorList>
    </citation>
    <scope>IDENTIFICATION</scope>
</reference>
<keyword evidence="4" id="KW-0722">Serine protease inhibitor</keyword>
<dbReference type="GO" id="GO:0004867">
    <property type="term" value="F:serine-type endopeptidase inhibitor activity"/>
    <property type="evidence" value="ECO:0007669"/>
    <property type="project" value="UniProtKB-KW"/>
</dbReference>
<feature type="chain" id="PRO_5018676110" description="Kazal-like domain-containing protein" evidence="6">
    <location>
        <begin position="19"/>
        <end position="64"/>
    </location>
</feature>
<dbReference type="InterPro" id="IPR051597">
    <property type="entry name" value="Bifunctional_prot_inhibitor"/>
</dbReference>
<reference evidence="8" key="2">
    <citation type="submission" date="2025-09" db="UniProtKB">
        <authorList>
            <consortium name="Ensembl"/>
        </authorList>
    </citation>
    <scope>IDENTIFICATION</scope>
</reference>
<dbReference type="Ensembl" id="ENSMMOT00000029148.1">
    <property type="protein sequence ID" value="ENSMMOP00000028663.1"/>
    <property type="gene ID" value="ENSMMOG00000021639.1"/>
</dbReference>
<dbReference type="InterPro" id="IPR002350">
    <property type="entry name" value="Kazal_dom"/>
</dbReference>
<evidence type="ECO:0000313" key="9">
    <source>
        <dbReference type="Proteomes" id="UP000261620"/>
    </source>
</evidence>